<evidence type="ECO:0000313" key="2">
    <source>
        <dbReference type="Proteomes" id="UP000033633"/>
    </source>
</evidence>
<organism evidence="1 2">
    <name type="scientific">Photobacterium halotolerans</name>
    <dbReference type="NCBI Taxonomy" id="265726"/>
    <lineage>
        <taxon>Bacteria</taxon>
        <taxon>Pseudomonadati</taxon>
        <taxon>Pseudomonadota</taxon>
        <taxon>Gammaproteobacteria</taxon>
        <taxon>Vibrionales</taxon>
        <taxon>Vibrionaceae</taxon>
        <taxon>Photobacterium</taxon>
    </lineage>
</organism>
<protein>
    <submittedName>
        <fullName evidence="1">Uncharacterized protein</fullName>
    </submittedName>
</protein>
<dbReference type="STRING" id="265726.KY46_12245"/>
<dbReference type="PANTHER" id="PTHR34261">
    <property type="entry name" value="APC REGULATOR OF WNT-SIGNALING PATHWAY-RELATED"/>
    <property type="match status" value="1"/>
</dbReference>
<dbReference type="AlphaFoldDB" id="A0A0F5VBY3"/>
<dbReference type="Proteomes" id="UP000033633">
    <property type="component" value="Unassembled WGS sequence"/>
</dbReference>
<keyword evidence="2" id="KW-1185">Reference proteome</keyword>
<dbReference type="EMBL" id="JWYV01000009">
    <property type="protein sequence ID" value="KKC99675.1"/>
    <property type="molecule type" value="Genomic_DNA"/>
</dbReference>
<proteinExistence type="predicted"/>
<dbReference type="InterPro" id="IPR053358">
    <property type="entry name" value="Diff-assoc_signaling"/>
</dbReference>
<comment type="caution">
    <text evidence="1">The sequence shown here is derived from an EMBL/GenBank/DDBJ whole genome shotgun (WGS) entry which is preliminary data.</text>
</comment>
<sequence>MAINVQQTGPINNLFPGSPNVFNNNQKEAVYNVIGQLTYADIYRNNAGTIVQNQIMRLDMQGTFMQGNYRFHNLQVQVNGVNGNSTVAHVNVSEETMTNDQPNQQGVLRKVQSALNQSFDHADSYQVTGTAP</sequence>
<dbReference type="RefSeq" id="WP_046220915.1">
    <property type="nucleotide sequence ID" value="NZ_JWYV01000009.1"/>
</dbReference>
<accession>A0A0F5VBY3</accession>
<reference evidence="1 2" key="1">
    <citation type="submission" date="2014-12" db="EMBL/GenBank/DDBJ databases">
        <title>Mercury Reductase activity and rhizosphere competence traits in the genome of root associated Photobacterium halotolerans MELD1.</title>
        <authorList>
            <person name="Mathew D.C."/>
            <person name="Huang C.-C."/>
        </authorList>
    </citation>
    <scope>NUCLEOTIDE SEQUENCE [LARGE SCALE GENOMIC DNA]</scope>
    <source>
        <strain evidence="1 2">MELD1</strain>
    </source>
</reference>
<dbReference type="PANTHER" id="PTHR34261:SF1">
    <property type="entry name" value="TUBULIN POLYMERIZATION-PROMOTING PROTEIN"/>
    <property type="match status" value="1"/>
</dbReference>
<name>A0A0F5VBY3_9GAMM</name>
<dbReference type="PATRIC" id="fig|265726.11.peg.4628"/>
<dbReference type="OrthoDB" id="5826520at2"/>
<gene>
    <name evidence="1" type="ORF">KY46_12245</name>
</gene>
<evidence type="ECO:0000313" key="1">
    <source>
        <dbReference type="EMBL" id="KKC99675.1"/>
    </source>
</evidence>